<name>A0ABV2IYJ9_9HYPH</name>
<dbReference type="SUPFAM" id="SSF47598">
    <property type="entry name" value="Ribbon-helix-helix"/>
    <property type="match status" value="1"/>
</dbReference>
<dbReference type="InterPro" id="IPR010985">
    <property type="entry name" value="Ribbon_hlx_hlx"/>
</dbReference>
<dbReference type="EMBL" id="JBEPMB010000002">
    <property type="protein sequence ID" value="MET3613566.1"/>
    <property type="molecule type" value="Genomic_DNA"/>
</dbReference>
<dbReference type="RefSeq" id="WP_354556093.1">
    <property type="nucleotide sequence ID" value="NZ_JBEPMB010000002.1"/>
</dbReference>
<accession>A0ABV2IYJ9</accession>
<organism evidence="1 2">
    <name type="scientific">Rhizobium aquaticum</name>
    <dbReference type="NCBI Taxonomy" id="1549636"/>
    <lineage>
        <taxon>Bacteria</taxon>
        <taxon>Pseudomonadati</taxon>
        <taxon>Pseudomonadota</taxon>
        <taxon>Alphaproteobacteria</taxon>
        <taxon>Hyphomicrobiales</taxon>
        <taxon>Rhizobiaceae</taxon>
        <taxon>Rhizobium/Agrobacterium group</taxon>
        <taxon>Rhizobium</taxon>
    </lineage>
</organism>
<reference evidence="1 2" key="1">
    <citation type="submission" date="2024-06" db="EMBL/GenBank/DDBJ databases">
        <title>Genomic Encyclopedia of Type Strains, Phase IV (KMG-IV): sequencing the most valuable type-strain genomes for metagenomic binning, comparative biology and taxonomic classification.</title>
        <authorList>
            <person name="Goeker M."/>
        </authorList>
    </citation>
    <scope>NUCLEOTIDE SEQUENCE [LARGE SCALE GENOMIC DNA]</scope>
    <source>
        <strain evidence="1 2">DSM 29780</strain>
    </source>
</reference>
<gene>
    <name evidence="1" type="ORF">ABID16_001895</name>
</gene>
<sequence>MGDMLIRDVPENLKRDVQQSAQRAGRSLSDELKLLIRRGLAAEKLKPFDDAEAAYLRMRAAFSDSQLDDSEHAELMKAIETGRKAGSERQPPDFS</sequence>
<dbReference type="Proteomes" id="UP001549047">
    <property type="component" value="Unassembled WGS sequence"/>
</dbReference>
<evidence type="ECO:0000313" key="2">
    <source>
        <dbReference type="Proteomes" id="UP001549047"/>
    </source>
</evidence>
<keyword evidence="2" id="KW-1185">Reference proteome</keyword>
<evidence type="ECO:0000313" key="1">
    <source>
        <dbReference type="EMBL" id="MET3613566.1"/>
    </source>
</evidence>
<proteinExistence type="predicted"/>
<comment type="caution">
    <text evidence="1">The sequence shown here is derived from an EMBL/GenBank/DDBJ whole genome shotgun (WGS) entry which is preliminary data.</text>
</comment>
<protein>
    <submittedName>
        <fullName evidence="1">Plasmid stability protein</fullName>
    </submittedName>
</protein>